<feature type="compositionally biased region" description="Low complexity" evidence="1">
    <location>
        <begin position="182"/>
        <end position="193"/>
    </location>
</feature>
<organism evidence="2">
    <name type="scientific">Puccinia triticina (isolate 1-1 / race 1 (BBBD))</name>
    <name type="common">Brown leaf rust fungus</name>
    <dbReference type="NCBI Taxonomy" id="630390"/>
    <lineage>
        <taxon>Eukaryota</taxon>
        <taxon>Fungi</taxon>
        <taxon>Dikarya</taxon>
        <taxon>Basidiomycota</taxon>
        <taxon>Pucciniomycotina</taxon>
        <taxon>Pucciniomycetes</taxon>
        <taxon>Pucciniales</taxon>
        <taxon>Pucciniaceae</taxon>
        <taxon>Puccinia</taxon>
    </lineage>
</organism>
<dbReference type="Proteomes" id="UP000005240">
    <property type="component" value="Unassembled WGS sequence"/>
</dbReference>
<feature type="region of interest" description="Disordered" evidence="1">
    <location>
        <begin position="1"/>
        <end position="22"/>
    </location>
</feature>
<feature type="region of interest" description="Disordered" evidence="1">
    <location>
        <begin position="110"/>
        <end position="137"/>
    </location>
</feature>
<feature type="region of interest" description="Disordered" evidence="1">
    <location>
        <begin position="174"/>
        <end position="193"/>
    </location>
</feature>
<protein>
    <submittedName>
        <fullName evidence="2 3">Uncharacterized protein</fullName>
    </submittedName>
</protein>
<keyword evidence="4" id="KW-1185">Reference proteome</keyword>
<evidence type="ECO:0000256" key="1">
    <source>
        <dbReference type="SAM" id="MobiDB-lite"/>
    </source>
</evidence>
<evidence type="ECO:0000313" key="2">
    <source>
        <dbReference type="EMBL" id="OAV97050.1"/>
    </source>
</evidence>
<accession>A0A0C4F027</accession>
<name>A0A0C4F027_PUCT1</name>
<dbReference type="EnsemblFungi" id="PTTG_06443-t43_1">
    <property type="protein sequence ID" value="PTTG_06443-t43_1-p1"/>
    <property type="gene ID" value="PTTG_06443"/>
</dbReference>
<reference evidence="2" key="2">
    <citation type="submission" date="2016-05" db="EMBL/GenBank/DDBJ databases">
        <title>Comparative analysis highlights variable genome content of wheat rusts and divergence of the mating loci.</title>
        <authorList>
            <person name="Cuomo C.A."/>
            <person name="Bakkeren G."/>
            <person name="Szabo L."/>
            <person name="Khalil H."/>
            <person name="Joly D."/>
            <person name="Goldberg J."/>
            <person name="Young S."/>
            <person name="Zeng Q."/>
            <person name="Fellers J."/>
        </authorList>
    </citation>
    <scope>NUCLEOTIDE SEQUENCE [LARGE SCALE GENOMIC DNA]</scope>
    <source>
        <strain evidence="2">1-1 BBBD Race 1</strain>
    </source>
</reference>
<feature type="compositionally biased region" description="Low complexity" evidence="1">
    <location>
        <begin position="39"/>
        <end position="66"/>
    </location>
</feature>
<evidence type="ECO:0000313" key="4">
    <source>
        <dbReference type="Proteomes" id="UP000005240"/>
    </source>
</evidence>
<dbReference type="VEuPathDB" id="FungiDB:PTTG_06443"/>
<feature type="region of interest" description="Disordered" evidence="1">
    <location>
        <begin position="39"/>
        <end position="78"/>
    </location>
</feature>
<gene>
    <name evidence="2" type="ORF">PTTG_06443</name>
</gene>
<evidence type="ECO:0000313" key="3">
    <source>
        <dbReference type="EnsemblFungi" id="PTTG_06443-t43_1-p1"/>
    </source>
</evidence>
<sequence>MSTPNPPTNASDTPSTTGVMVPPEVWAQMQNILAHFAPPSVASSSAPADPPASSIALAPPVRSTPTSVPPATKPPSLHQLASITDSNEEKKLDANVNDELPDILVPIKSSEVTPDLSPPAVPIESSEVTPALSPPAVPIESSEVTSALCSDIFKPPVHPRDPRSFVITDLNSYNYKTGGKPTSSASQTASFQT</sequence>
<dbReference type="EMBL" id="ADAS02000015">
    <property type="protein sequence ID" value="OAV97050.1"/>
    <property type="molecule type" value="Genomic_DNA"/>
</dbReference>
<reference evidence="2" key="1">
    <citation type="submission" date="2009-11" db="EMBL/GenBank/DDBJ databases">
        <authorList>
            <consortium name="The Broad Institute Genome Sequencing Platform"/>
            <person name="Ward D."/>
            <person name="Feldgarden M."/>
            <person name="Earl A."/>
            <person name="Young S.K."/>
            <person name="Zeng Q."/>
            <person name="Koehrsen M."/>
            <person name="Alvarado L."/>
            <person name="Berlin A."/>
            <person name="Bochicchio J."/>
            <person name="Borenstein D."/>
            <person name="Chapman S.B."/>
            <person name="Chen Z."/>
            <person name="Engels R."/>
            <person name="Freedman E."/>
            <person name="Gellesch M."/>
            <person name="Goldberg J."/>
            <person name="Griggs A."/>
            <person name="Gujja S."/>
            <person name="Heilman E."/>
            <person name="Heiman D."/>
            <person name="Hepburn T."/>
            <person name="Howarth C."/>
            <person name="Jen D."/>
            <person name="Larson L."/>
            <person name="Lewis B."/>
            <person name="Mehta T."/>
            <person name="Park D."/>
            <person name="Pearson M."/>
            <person name="Roberts A."/>
            <person name="Saif S."/>
            <person name="Shea T."/>
            <person name="Shenoy N."/>
            <person name="Sisk P."/>
            <person name="Stolte C."/>
            <person name="Sykes S."/>
            <person name="Thomson T."/>
            <person name="Walk T."/>
            <person name="White J."/>
            <person name="Yandava C."/>
            <person name="Izard J."/>
            <person name="Baranova O.V."/>
            <person name="Blanton J.M."/>
            <person name="Tanner A.C."/>
            <person name="Dewhirst F.E."/>
            <person name="Haas B."/>
            <person name="Nusbaum C."/>
            <person name="Birren B."/>
        </authorList>
    </citation>
    <scope>NUCLEOTIDE SEQUENCE [LARGE SCALE GENOMIC DNA]</scope>
    <source>
        <strain evidence="2">1-1 BBBD Race 1</strain>
    </source>
</reference>
<reference evidence="3" key="4">
    <citation type="submission" date="2025-05" db="UniProtKB">
        <authorList>
            <consortium name="EnsemblFungi"/>
        </authorList>
    </citation>
    <scope>IDENTIFICATION</scope>
    <source>
        <strain evidence="3">isolate 1-1 / race 1 (BBBD)</strain>
    </source>
</reference>
<proteinExistence type="predicted"/>
<reference evidence="3 4" key="3">
    <citation type="journal article" date="2017" name="G3 (Bethesda)">
        <title>Comparative analysis highlights variable genome content of wheat rusts and divergence of the mating loci.</title>
        <authorList>
            <person name="Cuomo C.A."/>
            <person name="Bakkeren G."/>
            <person name="Khalil H.B."/>
            <person name="Panwar V."/>
            <person name="Joly D."/>
            <person name="Linning R."/>
            <person name="Sakthikumar S."/>
            <person name="Song X."/>
            <person name="Adiconis X."/>
            <person name="Fan L."/>
            <person name="Goldberg J.M."/>
            <person name="Levin J.Z."/>
            <person name="Young S."/>
            <person name="Zeng Q."/>
            <person name="Anikster Y."/>
            <person name="Bruce M."/>
            <person name="Wang M."/>
            <person name="Yin C."/>
            <person name="McCallum B."/>
            <person name="Szabo L.J."/>
            <person name="Hulbert S."/>
            <person name="Chen X."/>
            <person name="Fellers J.P."/>
        </authorList>
    </citation>
    <scope>NUCLEOTIDE SEQUENCE</scope>
    <source>
        <strain evidence="3">isolate 1-1 / race 1 (BBBD)</strain>
        <strain evidence="4">Isolate 1-1 / race 1 (BBBD)</strain>
    </source>
</reference>
<dbReference type="AlphaFoldDB" id="A0A0C4F027"/>
<feature type="compositionally biased region" description="Polar residues" evidence="1">
    <location>
        <begin position="8"/>
        <end position="18"/>
    </location>
</feature>